<name>A0AAN8A8F5_9SACH</name>
<dbReference type="InterPro" id="IPR001607">
    <property type="entry name" value="Znf_UBP"/>
</dbReference>
<evidence type="ECO:0000256" key="9">
    <source>
        <dbReference type="ARBA" id="ARBA00022833"/>
    </source>
</evidence>
<evidence type="ECO:0000256" key="15">
    <source>
        <dbReference type="RuleBase" id="RU366025"/>
    </source>
</evidence>
<dbReference type="PANTHER" id="PTHR21646">
    <property type="entry name" value="UBIQUITIN CARBOXYL-TERMINAL HYDROLASE"/>
    <property type="match status" value="1"/>
</dbReference>
<comment type="similarity">
    <text evidence="13">Belongs to the peptidase C19 family. UBP8 subfamily.</text>
</comment>
<evidence type="ECO:0000259" key="16">
    <source>
        <dbReference type="PROSITE" id="PS50235"/>
    </source>
</evidence>
<dbReference type="PROSITE" id="PS00973">
    <property type="entry name" value="USP_2"/>
    <property type="match status" value="1"/>
</dbReference>
<dbReference type="PROSITE" id="PS50235">
    <property type="entry name" value="USP_3"/>
    <property type="match status" value="1"/>
</dbReference>
<dbReference type="Proteomes" id="UP001306508">
    <property type="component" value="Unassembled WGS sequence"/>
</dbReference>
<feature type="domain" description="USP" evidence="16">
    <location>
        <begin position="139"/>
        <end position="494"/>
    </location>
</feature>
<evidence type="ECO:0000313" key="18">
    <source>
        <dbReference type="EMBL" id="KAK5779966.1"/>
    </source>
</evidence>
<sequence>MTHCSHLNLLFNSNNELLKTYNLVKASIIFNDKLTWKDKILYLMECHTCHEFNAGTNFVCLQCDFCGCWDNKHFQTHAIENSHSFSVNSSNGLLFCFSCMDYIVNDQIMLADNNLSLDEISTILNKSHPPDQIRRDGLYGLVNMGSTCFMSSVLQILIHNKYIIQKFLSQDHVTYCTIKDGRDCMLCAFDTIISEWFGSVTENNNNDSHDGFLTLLTCVWFINKNYAGYSQQDVHEFLQFILNQLHMDYIKTSSNGAKLQKDIKNNSDTLNNSNNDDGKNTNNKDFNSCSCIVHATFNGTLKSSIVCSECDDNSKTVIEPYLDLSLDISGKKTLYECLESFHKREQLHDFEFHCPKCQTEKDPIKQLTINQLSPVLIFQLKRFKHLINGSNVKINDFVSFPLYLEMSNYCYDNIDYGNSNINGNNGEPRLPTPHIIYELTGIISHKGTVNEGHYTATVKLSSGQWFKFNDSMISLLKEEQVLQEQAYLLFFTVKQISK</sequence>
<dbReference type="GO" id="GO:0004843">
    <property type="term" value="F:cysteine-type deubiquitinase activity"/>
    <property type="evidence" value="ECO:0007669"/>
    <property type="project" value="UniProtKB-UniRule"/>
</dbReference>
<keyword evidence="3 15" id="KW-0645">Protease</keyword>
<dbReference type="InterPro" id="IPR001394">
    <property type="entry name" value="Peptidase_C19_UCH"/>
</dbReference>
<reference evidence="19" key="1">
    <citation type="submission" date="2023-07" db="EMBL/GenBank/DDBJ databases">
        <title>A draft genome of Kazachstania heterogenica Y-27499.</title>
        <authorList>
            <person name="Donic C."/>
            <person name="Kralova J.S."/>
            <person name="Fidel L."/>
            <person name="Ben-Dor S."/>
            <person name="Jung S."/>
        </authorList>
    </citation>
    <scope>NUCLEOTIDE SEQUENCE [LARGE SCALE GENOMIC DNA]</scope>
    <source>
        <strain evidence="19">Y27499</strain>
    </source>
</reference>
<keyword evidence="11" id="KW-0804">Transcription</keyword>
<evidence type="ECO:0000256" key="6">
    <source>
        <dbReference type="ARBA" id="ARBA00022786"/>
    </source>
</evidence>
<protein>
    <recommendedName>
        <fullName evidence="15">Ubiquitin carboxyl-terminal hydrolase</fullName>
        <ecNumber evidence="15">3.4.19.12</ecNumber>
    </recommendedName>
</protein>
<keyword evidence="7 15" id="KW-0378">Hydrolase</keyword>
<dbReference type="SMART" id="SM00290">
    <property type="entry name" value="ZnF_UBP"/>
    <property type="match status" value="1"/>
</dbReference>
<keyword evidence="12" id="KW-0539">Nucleus</keyword>
<keyword evidence="5 14" id="KW-0863">Zinc-finger</keyword>
<dbReference type="InterPro" id="IPR050185">
    <property type="entry name" value="Ub_carboxyl-term_hydrolase"/>
</dbReference>
<dbReference type="GO" id="GO:0008270">
    <property type="term" value="F:zinc ion binding"/>
    <property type="evidence" value="ECO:0007669"/>
    <property type="project" value="UniProtKB-KW"/>
</dbReference>
<feature type="domain" description="UBP-type" evidence="17">
    <location>
        <begin position="2"/>
        <end position="128"/>
    </location>
</feature>
<evidence type="ECO:0000256" key="4">
    <source>
        <dbReference type="ARBA" id="ARBA00022723"/>
    </source>
</evidence>
<dbReference type="SUPFAM" id="SSF57850">
    <property type="entry name" value="RING/U-box"/>
    <property type="match status" value="1"/>
</dbReference>
<dbReference type="GO" id="GO:0016579">
    <property type="term" value="P:protein deubiquitination"/>
    <property type="evidence" value="ECO:0007669"/>
    <property type="project" value="InterPro"/>
</dbReference>
<keyword evidence="9" id="KW-0862">Zinc</keyword>
<comment type="catalytic activity">
    <reaction evidence="1 15">
        <text>Thiol-dependent hydrolysis of ester, thioester, amide, peptide and isopeptide bonds formed by the C-terminal Gly of ubiquitin (a 76-residue protein attached to proteins as an intracellular targeting signal).</text>
        <dbReference type="EC" id="3.4.19.12"/>
    </reaction>
</comment>
<evidence type="ECO:0000256" key="10">
    <source>
        <dbReference type="ARBA" id="ARBA00023015"/>
    </source>
</evidence>
<dbReference type="AlphaFoldDB" id="A0AAN8A8F5"/>
<dbReference type="PROSITE" id="PS50271">
    <property type="entry name" value="ZF_UBP"/>
    <property type="match status" value="1"/>
</dbReference>
<evidence type="ECO:0000313" key="19">
    <source>
        <dbReference type="Proteomes" id="UP001306508"/>
    </source>
</evidence>
<evidence type="ECO:0000256" key="14">
    <source>
        <dbReference type="PROSITE-ProRule" id="PRU00502"/>
    </source>
</evidence>
<dbReference type="PANTHER" id="PTHR21646:SF33">
    <property type="entry name" value="UBIQUITIN CARBOXYL-TERMINAL HYDROLASE 22"/>
    <property type="match status" value="1"/>
</dbReference>
<keyword evidence="6 15" id="KW-0833">Ubl conjugation pathway</keyword>
<organism evidence="18 19">
    <name type="scientific">Arxiozyma heterogenica</name>
    <dbReference type="NCBI Taxonomy" id="278026"/>
    <lineage>
        <taxon>Eukaryota</taxon>
        <taxon>Fungi</taxon>
        <taxon>Dikarya</taxon>
        <taxon>Ascomycota</taxon>
        <taxon>Saccharomycotina</taxon>
        <taxon>Saccharomycetes</taxon>
        <taxon>Saccharomycetales</taxon>
        <taxon>Saccharomycetaceae</taxon>
        <taxon>Arxiozyma</taxon>
    </lineage>
</organism>
<dbReference type="GO" id="GO:0006508">
    <property type="term" value="P:proteolysis"/>
    <property type="evidence" value="ECO:0007669"/>
    <property type="project" value="UniProtKB-KW"/>
</dbReference>
<evidence type="ECO:0000259" key="17">
    <source>
        <dbReference type="PROSITE" id="PS50271"/>
    </source>
</evidence>
<keyword evidence="8 15" id="KW-0788">Thiol protease</keyword>
<evidence type="ECO:0000256" key="12">
    <source>
        <dbReference type="ARBA" id="ARBA00023242"/>
    </source>
</evidence>
<dbReference type="InterPro" id="IPR038765">
    <property type="entry name" value="Papain-like_cys_pep_sf"/>
</dbReference>
<evidence type="ECO:0000256" key="1">
    <source>
        <dbReference type="ARBA" id="ARBA00000707"/>
    </source>
</evidence>
<evidence type="ECO:0000256" key="2">
    <source>
        <dbReference type="ARBA" id="ARBA00004123"/>
    </source>
</evidence>
<keyword evidence="4" id="KW-0479">Metal-binding</keyword>
<dbReference type="InterPro" id="IPR018200">
    <property type="entry name" value="USP_CS"/>
</dbReference>
<evidence type="ECO:0000256" key="8">
    <source>
        <dbReference type="ARBA" id="ARBA00022807"/>
    </source>
</evidence>
<dbReference type="GO" id="GO:0005634">
    <property type="term" value="C:nucleus"/>
    <property type="evidence" value="ECO:0007669"/>
    <property type="project" value="UniProtKB-SubCell"/>
</dbReference>
<evidence type="ECO:0000256" key="7">
    <source>
        <dbReference type="ARBA" id="ARBA00022801"/>
    </source>
</evidence>
<keyword evidence="19" id="KW-1185">Reference proteome</keyword>
<keyword evidence="10" id="KW-0805">Transcription regulation</keyword>
<dbReference type="Gene3D" id="3.30.40.10">
    <property type="entry name" value="Zinc/RING finger domain, C3HC4 (zinc finger)"/>
    <property type="match status" value="1"/>
</dbReference>
<dbReference type="EC" id="3.4.19.12" evidence="15"/>
<evidence type="ECO:0000256" key="11">
    <source>
        <dbReference type="ARBA" id="ARBA00023163"/>
    </source>
</evidence>
<dbReference type="SUPFAM" id="SSF54001">
    <property type="entry name" value="Cysteine proteinases"/>
    <property type="match status" value="1"/>
</dbReference>
<dbReference type="Pfam" id="PF00443">
    <property type="entry name" value="UCH"/>
    <property type="match status" value="1"/>
</dbReference>
<gene>
    <name evidence="18" type="ORF">RI543_002506</name>
</gene>
<dbReference type="InterPro" id="IPR013083">
    <property type="entry name" value="Znf_RING/FYVE/PHD"/>
</dbReference>
<dbReference type="EMBL" id="JAWIZZ010000045">
    <property type="protein sequence ID" value="KAK5779966.1"/>
    <property type="molecule type" value="Genomic_DNA"/>
</dbReference>
<dbReference type="Gene3D" id="3.90.70.10">
    <property type="entry name" value="Cysteine proteinases"/>
    <property type="match status" value="1"/>
</dbReference>
<proteinExistence type="inferred from homology"/>
<comment type="subcellular location">
    <subcellularLocation>
        <location evidence="2">Nucleus</location>
    </subcellularLocation>
</comment>
<dbReference type="Pfam" id="PF02148">
    <property type="entry name" value="zf-UBP"/>
    <property type="match status" value="1"/>
</dbReference>
<comment type="caution">
    <text evidence="18">The sequence shown here is derived from an EMBL/GenBank/DDBJ whole genome shotgun (WGS) entry which is preliminary data.</text>
</comment>
<evidence type="ECO:0000256" key="13">
    <source>
        <dbReference type="ARBA" id="ARBA00038490"/>
    </source>
</evidence>
<evidence type="ECO:0000256" key="5">
    <source>
        <dbReference type="ARBA" id="ARBA00022771"/>
    </source>
</evidence>
<dbReference type="PROSITE" id="PS00972">
    <property type="entry name" value="USP_1"/>
    <property type="match status" value="1"/>
</dbReference>
<dbReference type="InterPro" id="IPR028889">
    <property type="entry name" value="USP"/>
</dbReference>
<accession>A0AAN8A8F5</accession>
<evidence type="ECO:0000256" key="3">
    <source>
        <dbReference type="ARBA" id="ARBA00022670"/>
    </source>
</evidence>